<dbReference type="EMBL" id="SSUX01000015">
    <property type="protein sequence ID" value="THJ41516.1"/>
    <property type="molecule type" value="Genomic_DNA"/>
</dbReference>
<gene>
    <name evidence="1" type="ORF">E8Q35_17755</name>
</gene>
<name>A0A4S5CF12_AERVE</name>
<accession>A0A4S5CF12</accession>
<dbReference type="RefSeq" id="WP_136502235.1">
    <property type="nucleotide sequence ID" value="NZ_SSUX01000015.1"/>
</dbReference>
<evidence type="ECO:0000313" key="1">
    <source>
        <dbReference type="EMBL" id="THJ41516.1"/>
    </source>
</evidence>
<comment type="caution">
    <text evidence="1">The sequence shown here is derived from an EMBL/GenBank/DDBJ whole genome shotgun (WGS) entry which is preliminary data.</text>
</comment>
<organism evidence="1 2">
    <name type="scientific">Aeromonas veronii</name>
    <dbReference type="NCBI Taxonomy" id="654"/>
    <lineage>
        <taxon>Bacteria</taxon>
        <taxon>Pseudomonadati</taxon>
        <taxon>Pseudomonadota</taxon>
        <taxon>Gammaproteobacteria</taxon>
        <taxon>Aeromonadales</taxon>
        <taxon>Aeromonadaceae</taxon>
        <taxon>Aeromonas</taxon>
    </lineage>
</organism>
<dbReference type="Proteomes" id="UP000309618">
    <property type="component" value="Unassembled WGS sequence"/>
</dbReference>
<sequence>MDFPAYTPAAVRVLITTLIEGDSREQQGWASSLANAEEILSGIERTIESFLQRGREDYLPSLRIQRAEALAHRDSVAVEVACLCRLGQDPRMAEPFALLTRIFSDDQQWENFIRSAWAAHQDFAKSRDKSNRAADQADVVVNAIETVVNAIDHFSDIGISGPDELYSIPALLGQTDNHADRGRNLHMWRVLRGYLLGDQPEREMPKAKPALVSDEPFTTLDVQFIPADEIMVTDPAEEVRNSLRYAWSTAPTLTALLGTLANKMRDFKPEKSGMVAAAIASRKQNPKTEYIRAFGYQLTKQYHFTLTQPIMLAMAHVANVVLNSPDVVVTYDDVRKALA</sequence>
<dbReference type="AlphaFoldDB" id="A0A4S5CF12"/>
<evidence type="ECO:0000313" key="2">
    <source>
        <dbReference type="Proteomes" id="UP000309618"/>
    </source>
</evidence>
<proteinExistence type="predicted"/>
<protein>
    <submittedName>
        <fullName evidence="1">Uncharacterized protein</fullName>
    </submittedName>
</protein>
<reference evidence="1 2" key="1">
    <citation type="submission" date="2019-04" db="EMBL/GenBank/DDBJ databases">
        <title>Comparative genomics of Aeromonas veronii strains pathogenic to fish.</title>
        <authorList>
            <person name="Cascarano M.C."/>
            <person name="Smyrli M."/>
            <person name="Katharios P."/>
        </authorList>
    </citation>
    <scope>NUCLEOTIDE SEQUENCE [LARGE SCALE GENOMIC DNA]</scope>
    <source>
        <strain evidence="1 2">XU1</strain>
    </source>
</reference>